<feature type="compositionally biased region" description="Polar residues" evidence="1">
    <location>
        <begin position="121"/>
        <end position="150"/>
    </location>
</feature>
<gene>
    <name evidence="2" type="ORF">N7463_005931</name>
</gene>
<evidence type="ECO:0000256" key="1">
    <source>
        <dbReference type="SAM" id="MobiDB-lite"/>
    </source>
</evidence>
<evidence type="ECO:0000313" key="2">
    <source>
        <dbReference type="EMBL" id="KAJ5503057.1"/>
    </source>
</evidence>
<protein>
    <submittedName>
        <fullName evidence="2">Uncharacterized protein</fullName>
    </submittedName>
</protein>
<comment type="caution">
    <text evidence="2">The sequence shown here is derived from an EMBL/GenBank/DDBJ whole genome shotgun (WGS) entry which is preliminary data.</text>
</comment>
<feature type="region of interest" description="Disordered" evidence="1">
    <location>
        <begin position="235"/>
        <end position="259"/>
    </location>
</feature>
<reference evidence="2" key="2">
    <citation type="journal article" date="2023" name="IMA Fungus">
        <title>Comparative genomic study of the Penicillium genus elucidates a diverse pangenome and 15 lateral gene transfer events.</title>
        <authorList>
            <person name="Petersen C."/>
            <person name="Sorensen T."/>
            <person name="Nielsen M.R."/>
            <person name="Sondergaard T.E."/>
            <person name="Sorensen J.L."/>
            <person name="Fitzpatrick D.A."/>
            <person name="Frisvad J.C."/>
            <person name="Nielsen K.L."/>
        </authorList>
    </citation>
    <scope>NUCLEOTIDE SEQUENCE</scope>
    <source>
        <strain evidence="2">IBT 29495</strain>
    </source>
</reference>
<dbReference type="EMBL" id="JAPWDS010000003">
    <property type="protein sequence ID" value="KAJ5503057.1"/>
    <property type="molecule type" value="Genomic_DNA"/>
</dbReference>
<sequence length="432" mass="49444">MKSTKFPKRSTLRWDQYKRQVLCCLYRFFMCDKKETEEIFSYMFRGHLNERGIRGFVPFATLNTQWVSMKNKRDPVWSHVHLNTAFETDGEWKEIVTKIKSAAKTLRFQLREKMEDDTNISRRSSLGSDDEQNIASNGPTAPTLPHTLSTPETLTPMVLLFPSQDGVSNERPRASQSVDQAMDQQNDLHSNISNAPHGTTEPVVSSHGKLCLWCDHEGATYKSENTQELQNEDYDHDSEYEGNNHANQRNNRQHDPGTREYTQGFKRFMRELDGEVSSDEELFDSVREVYAMTAQESTPQLGSFCNPYLSMPSGLDQESLGSENNSDGCVDRGSPAKLAEFGAPSISMEDRGGTFDQSPTQNTMSNFDFSQTRTGHGRALRYEWPSDEMRVDNLRQISVEVLNQIENQSTTQFSRQEDMDILMYDGHNWTQV</sequence>
<organism evidence="2 3">
    <name type="scientific">Penicillium fimorum</name>
    <dbReference type="NCBI Taxonomy" id="1882269"/>
    <lineage>
        <taxon>Eukaryota</taxon>
        <taxon>Fungi</taxon>
        <taxon>Dikarya</taxon>
        <taxon>Ascomycota</taxon>
        <taxon>Pezizomycotina</taxon>
        <taxon>Eurotiomycetes</taxon>
        <taxon>Eurotiomycetidae</taxon>
        <taxon>Eurotiales</taxon>
        <taxon>Aspergillaceae</taxon>
        <taxon>Penicillium</taxon>
    </lineage>
</organism>
<dbReference type="OrthoDB" id="4272375at2759"/>
<reference evidence="2" key="1">
    <citation type="submission" date="2022-12" db="EMBL/GenBank/DDBJ databases">
        <authorList>
            <person name="Petersen C."/>
        </authorList>
    </citation>
    <scope>NUCLEOTIDE SEQUENCE</scope>
    <source>
        <strain evidence="2">IBT 29495</strain>
    </source>
</reference>
<accession>A0A9W9XTE4</accession>
<proteinExistence type="predicted"/>
<dbReference type="AlphaFoldDB" id="A0A9W9XTE4"/>
<name>A0A9W9XTE4_9EURO</name>
<dbReference type="Proteomes" id="UP001149954">
    <property type="component" value="Unassembled WGS sequence"/>
</dbReference>
<evidence type="ECO:0000313" key="3">
    <source>
        <dbReference type="Proteomes" id="UP001149954"/>
    </source>
</evidence>
<feature type="region of interest" description="Disordered" evidence="1">
    <location>
        <begin position="117"/>
        <end position="150"/>
    </location>
</feature>
<keyword evidence="3" id="KW-1185">Reference proteome</keyword>